<proteinExistence type="inferred from homology"/>
<evidence type="ECO:0000256" key="8">
    <source>
        <dbReference type="ARBA" id="ARBA00023204"/>
    </source>
</evidence>
<evidence type="ECO:0000256" key="3">
    <source>
        <dbReference type="ARBA" id="ARBA00022763"/>
    </source>
</evidence>
<dbReference type="EnsemblMetazoa" id="RPRC004559-RA">
    <property type="protein sequence ID" value="RPRC004559-PA"/>
    <property type="gene ID" value="RPRC004559"/>
</dbReference>
<dbReference type="PANTHER" id="PTHR42848:SF1">
    <property type="entry name" value="HOLLIDAY JUNCTION BRANCH MIGRATION COMPLEX SUBUNIT RUVB"/>
    <property type="match status" value="1"/>
</dbReference>
<dbReference type="Pfam" id="PF17864">
    <property type="entry name" value="AAA_lid_4"/>
    <property type="match status" value="1"/>
</dbReference>
<dbReference type="HAMAP" id="MF_00016">
    <property type="entry name" value="DNA_HJ_migration_RuvB"/>
    <property type="match status" value="1"/>
</dbReference>
<dbReference type="STRING" id="13249.T1HKI5"/>
<feature type="compositionally biased region" description="Polar residues" evidence="9">
    <location>
        <begin position="434"/>
        <end position="447"/>
    </location>
</feature>
<dbReference type="GO" id="GO:0006310">
    <property type="term" value="P:DNA recombination"/>
    <property type="evidence" value="ECO:0007669"/>
    <property type="project" value="UniProtKB-KW"/>
</dbReference>
<sequence length="662" mass="74304">MKSISCGKEYAEDVRNVNIRPAQLDDFVGQKDLIQNLKVFINAAKTRTEALDHVLLHGPPGLGKTTLAQIVSKELRVSFRATSGPLLNKAGDLAAVLTTLNAKDVLFIDEIHRLNRSIEEILYTAMEDFCLDILVGEGPSTRTLRIDLPPFTLIGATTRLGLLSAPLRDRFGIPLHLEFYSFEELVDIIKRGARVLSAEIAEGAIWEIACRARGTPRIALRLLRRIRDFVEAEDDKKITYEIADSALSKLGIDKMGLNKLDMDYLRFLFNTSGPVGIDTISIALSEDAGNIEETVEPYLIKISFVKRTPRGRVLTDQAKEYLSLRSIIEEYMLDKIRKFWEAIYFPIKDKVKSPYALMVEEPSFDNTTSKPSEKKSEEHLVLLNSKARVSDSPDAPVTEELSGDLSTQNVPKSTPERGRVKLESDEEWDEFFKLQNNPSTNTTNQKPFSPKKGETQYHGKEIVGKIADQIKSEISEGMKNNIIGSIMIKEGKREGNVVYPSVRVALSESKEGVDIAKLLSGSMCKKYNVKTIMFCHPNQEKKRGACCYINDNGERVYEIISGLYEMTLKWYVDGKECKVKIDIGSKNGVRLLESNGVTEEQLRANKEVKVGKRREPKFLYETLASQLQQTQPKSTETVEVLPQLTNINTPPQQHQASAAQAK</sequence>
<dbReference type="eggNOG" id="ENOG502QQWR">
    <property type="taxonomic scope" value="Eukaryota"/>
</dbReference>
<dbReference type="SUPFAM" id="SSF52540">
    <property type="entry name" value="P-loop containing nucleoside triphosphate hydrolases"/>
    <property type="match status" value="1"/>
</dbReference>
<evidence type="ECO:0000256" key="5">
    <source>
        <dbReference type="ARBA" id="ARBA00022840"/>
    </source>
</evidence>
<feature type="region of interest" description="Disordered" evidence="9">
    <location>
        <begin position="433"/>
        <end position="455"/>
    </location>
</feature>
<dbReference type="InterPro" id="IPR008824">
    <property type="entry name" value="RuvB-like_N"/>
</dbReference>
<dbReference type="NCBIfam" id="NF000868">
    <property type="entry name" value="PRK00080.1"/>
    <property type="match status" value="1"/>
</dbReference>
<keyword evidence="2" id="KW-0547">Nucleotide-binding</keyword>
<keyword evidence="8" id="KW-0234">DNA repair</keyword>
<dbReference type="InterPro" id="IPR041445">
    <property type="entry name" value="AAA_lid_4"/>
</dbReference>
<dbReference type="SMART" id="SM00382">
    <property type="entry name" value="AAA"/>
    <property type="match status" value="1"/>
</dbReference>
<accession>T1HKI5</accession>
<dbReference type="Pfam" id="PF05496">
    <property type="entry name" value="RuvB_N"/>
    <property type="match status" value="1"/>
</dbReference>
<evidence type="ECO:0000256" key="1">
    <source>
        <dbReference type="ARBA" id="ARBA00022490"/>
    </source>
</evidence>
<dbReference type="GO" id="GO:0006281">
    <property type="term" value="P:DNA repair"/>
    <property type="evidence" value="ECO:0007669"/>
    <property type="project" value="UniProtKB-KW"/>
</dbReference>
<dbReference type="GO" id="GO:0009378">
    <property type="term" value="F:four-way junction helicase activity"/>
    <property type="evidence" value="ECO:0007669"/>
    <property type="project" value="InterPro"/>
</dbReference>
<keyword evidence="6" id="KW-0238">DNA-binding</keyword>
<dbReference type="PANTHER" id="PTHR42848">
    <property type="match status" value="1"/>
</dbReference>
<evidence type="ECO:0000313" key="11">
    <source>
        <dbReference type="EnsemblMetazoa" id="RPRC004559-PA"/>
    </source>
</evidence>
<keyword evidence="3" id="KW-0227">DNA damage</keyword>
<dbReference type="HOGENOM" id="CLU_414647_0_0_1"/>
<dbReference type="GO" id="GO:0005524">
    <property type="term" value="F:ATP binding"/>
    <property type="evidence" value="ECO:0007669"/>
    <property type="project" value="UniProtKB-KW"/>
</dbReference>
<keyword evidence="5" id="KW-0067">ATP-binding</keyword>
<name>T1HKI5_RHOPR</name>
<evidence type="ECO:0000313" key="12">
    <source>
        <dbReference type="Proteomes" id="UP000015103"/>
    </source>
</evidence>
<keyword evidence="4" id="KW-0378">Hydrolase</keyword>
<dbReference type="AlphaFoldDB" id="T1HKI5"/>
<dbReference type="GO" id="GO:0003677">
    <property type="term" value="F:DNA binding"/>
    <property type="evidence" value="ECO:0007669"/>
    <property type="project" value="UniProtKB-KW"/>
</dbReference>
<dbReference type="Pfam" id="PF05491">
    <property type="entry name" value="WHD_RuvB"/>
    <property type="match status" value="1"/>
</dbReference>
<evidence type="ECO:0000256" key="4">
    <source>
        <dbReference type="ARBA" id="ARBA00022801"/>
    </source>
</evidence>
<dbReference type="Gene3D" id="1.10.10.10">
    <property type="entry name" value="Winged helix-like DNA-binding domain superfamily/Winged helix DNA-binding domain"/>
    <property type="match status" value="1"/>
</dbReference>
<protein>
    <submittedName>
        <fullName evidence="11">AAA domain-containing protein</fullName>
    </submittedName>
</protein>
<evidence type="ECO:0000256" key="7">
    <source>
        <dbReference type="ARBA" id="ARBA00023172"/>
    </source>
</evidence>
<feature type="region of interest" description="Disordered" evidence="9">
    <location>
        <begin position="384"/>
        <end position="420"/>
    </location>
</feature>
<dbReference type="SUPFAM" id="SSF46785">
    <property type="entry name" value="Winged helix' DNA-binding domain"/>
    <property type="match status" value="1"/>
</dbReference>
<dbReference type="CDD" id="cd00009">
    <property type="entry name" value="AAA"/>
    <property type="match status" value="1"/>
</dbReference>
<dbReference type="Gene3D" id="1.10.8.60">
    <property type="match status" value="1"/>
</dbReference>
<dbReference type="Gene3D" id="3.40.50.300">
    <property type="entry name" value="P-loop containing nucleotide triphosphate hydrolases"/>
    <property type="match status" value="1"/>
</dbReference>
<evidence type="ECO:0000259" key="10">
    <source>
        <dbReference type="SMART" id="SM00382"/>
    </source>
</evidence>
<evidence type="ECO:0000256" key="2">
    <source>
        <dbReference type="ARBA" id="ARBA00022741"/>
    </source>
</evidence>
<dbReference type="InterPro" id="IPR008823">
    <property type="entry name" value="RuvB_wg_C"/>
</dbReference>
<keyword evidence="7" id="KW-0233">DNA recombination</keyword>
<dbReference type="VEuPathDB" id="VectorBase:RPRC004559"/>
<dbReference type="EMBL" id="ACPB03004308">
    <property type="status" value="NOT_ANNOTATED_CDS"/>
    <property type="molecule type" value="Genomic_DNA"/>
</dbReference>
<dbReference type="InterPro" id="IPR003593">
    <property type="entry name" value="AAA+_ATPase"/>
</dbReference>
<organism evidence="11 12">
    <name type="scientific">Rhodnius prolixus</name>
    <name type="common">Triatomid bug</name>
    <dbReference type="NCBI Taxonomy" id="13249"/>
    <lineage>
        <taxon>Eukaryota</taxon>
        <taxon>Metazoa</taxon>
        <taxon>Ecdysozoa</taxon>
        <taxon>Arthropoda</taxon>
        <taxon>Hexapoda</taxon>
        <taxon>Insecta</taxon>
        <taxon>Pterygota</taxon>
        <taxon>Neoptera</taxon>
        <taxon>Paraneoptera</taxon>
        <taxon>Hemiptera</taxon>
        <taxon>Heteroptera</taxon>
        <taxon>Panheteroptera</taxon>
        <taxon>Cimicomorpha</taxon>
        <taxon>Reduviidae</taxon>
        <taxon>Triatominae</taxon>
        <taxon>Rhodnius</taxon>
    </lineage>
</organism>
<dbReference type="NCBIfam" id="TIGR00635">
    <property type="entry name" value="ruvB"/>
    <property type="match status" value="1"/>
</dbReference>
<dbReference type="InParanoid" id="T1HKI5"/>
<keyword evidence="12" id="KW-1185">Reference proteome</keyword>
<dbReference type="InterPro" id="IPR027417">
    <property type="entry name" value="P-loop_NTPase"/>
</dbReference>
<keyword evidence="1" id="KW-0963">Cytoplasm</keyword>
<dbReference type="Proteomes" id="UP000015103">
    <property type="component" value="Unassembled WGS sequence"/>
</dbReference>
<dbReference type="InterPro" id="IPR004605">
    <property type="entry name" value="DNA_helicase_Holl-junc_RuvB"/>
</dbReference>
<evidence type="ECO:0000256" key="9">
    <source>
        <dbReference type="SAM" id="MobiDB-lite"/>
    </source>
</evidence>
<reference evidence="11" key="1">
    <citation type="submission" date="2015-05" db="UniProtKB">
        <authorList>
            <consortium name="EnsemblMetazoa"/>
        </authorList>
    </citation>
    <scope>IDENTIFICATION</scope>
</reference>
<evidence type="ECO:0000256" key="6">
    <source>
        <dbReference type="ARBA" id="ARBA00023125"/>
    </source>
</evidence>
<dbReference type="InterPro" id="IPR036390">
    <property type="entry name" value="WH_DNA-bd_sf"/>
</dbReference>
<dbReference type="InterPro" id="IPR036388">
    <property type="entry name" value="WH-like_DNA-bd_sf"/>
</dbReference>
<dbReference type="GO" id="GO:0016787">
    <property type="term" value="F:hydrolase activity"/>
    <property type="evidence" value="ECO:0007669"/>
    <property type="project" value="UniProtKB-KW"/>
</dbReference>
<feature type="domain" description="AAA+ ATPase" evidence="10">
    <location>
        <begin position="50"/>
        <end position="181"/>
    </location>
</feature>